<evidence type="ECO:0000256" key="8">
    <source>
        <dbReference type="ARBA" id="ARBA00023012"/>
    </source>
</evidence>
<dbReference type="Pfam" id="PF07730">
    <property type="entry name" value="HisKA_3"/>
    <property type="match status" value="1"/>
</dbReference>
<dbReference type="InterPro" id="IPR011712">
    <property type="entry name" value="Sig_transdc_His_kin_sub3_dim/P"/>
</dbReference>
<dbReference type="GO" id="GO:0046983">
    <property type="term" value="F:protein dimerization activity"/>
    <property type="evidence" value="ECO:0007669"/>
    <property type="project" value="InterPro"/>
</dbReference>
<organism evidence="13">
    <name type="scientific">Streptomyces sp. NBC_00049</name>
    <dbReference type="NCBI Taxonomy" id="2903617"/>
    <lineage>
        <taxon>Bacteria</taxon>
        <taxon>Bacillati</taxon>
        <taxon>Actinomycetota</taxon>
        <taxon>Actinomycetes</taxon>
        <taxon>Kitasatosporales</taxon>
        <taxon>Streptomycetaceae</taxon>
        <taxon>Streptomyces</taxon>
    </lineage>
</organism>
<evidence type="ECO:0000256" key="3">
    <source>
        <dbReference type="ARBA" id="ARBA00022553"/>
    </source>
</evidence>
<evidence type="ECO:0000256" key="1">
    <source>
        <dbReference type="ARBA" id="ARBA00000085"/>
    </source>
</evidence>
<dbReference type="InterPro" id="IPR036890">
    <property type="entry name" value="HATPase_C_sf"/>
</dbReference>
<keyword evidence="3" id="KW-0597">Phosphoprotein</keyword>
<proteinExistence type="predicted"/>
<evidence type="ECO:0000256" key="4">
    <source>
        <dbReference type="ARBA" id="ARBA00022679"/>
    </source>
</evidence>
<evidence type="ECO:0000256" key="7">
    <source>
        <dbReference type="ARBA" id="ARBA00022840"/>
    </source>
</evidence>
<accession>A0AAU2K289</accession>
<dbReference type="EMBL" id="CP108264">
    <property type="protein sequence ID" value="WTU78352.1"/>
    <property type="molecule type" value="Genomic_DNA"/>
</dbReference>
<dbReference type="SUPFAM" id="SSF55874">
    <property type="entry name" value="ATPase domain of HSP90 chaperone/DNA topoisomerase II/histidine kinase"/>
    <property type="match status" value="1"/>
</dbReference>
<keyword evidence="5" id="KW-0547">Nucleotide-binding</keyword>
<keyword evidence="8" id="KW-0902">Two-component regulatory system</keyword>
<keyword evidence="6 13" id="KW-0418">Kinase</keyword>
<reference evidence="13" key="1">
    <citation type="submission" date="2022-10" db="EMBL/GenBank/DDBJ databases">
        <title>The complete genomes of actinobacterial strains from the NBC collection.</title>
        <authorList>
            <person name="Joergensen T.S."/>
            <person name="Alvarez Arevalo M."/>
            <person name="Sterndorff E.B."/>
            <person name="Faurdal D."/>
            <person name="Vuksanovic O."/>
            <person name="Mourched A.-S."/>
            <person name="Charusanti P."/>
            <person name="Shaw S."/>
            <person name="Blin K."/>
            <person name="Weber T."/>
        </authorList>
    </citation>
    <scope>NUCLEOTIDE SEQUENCE</scope>
    <source>
        <strain evidence="13">NBC_00049</strain>
    </source>
</reference>
<dbReference type="Pfam" id="PF02518">
    <property type="entry name" value="HATPase_c"/>
    <property type="match status" value="1"/>
</dbReference>
<dbReference type="AlphaFoldDB" id="A0AAU2K289"/>
<dbReference type="PANTHER" id="PTHR24421:SF10">
    <property type="entry name" value="NITRATE_NITRITE SENSOR PROTEIN NARQ"/>
    <property type="match status" value="1"/>
</dbReference>
<dbReference type="InterPro" id="IPR003594">
    <property type="entry name" value="HATPase_dom"/>
</dbReference>
<feature type="domain" description="DUF7134" evidence="12">
    <location>
        <begin position="55"/>
        <end position="181"/>
    </location>
</feature>
<feature type="compositionally biased region" description="Gly residues" evidence="9">
    <location>
        <begin position="10"/>
        <end position="22"/>
    </location>
</feature>
<dbReference type="InterPro" id="IPR050482">
    <property type="entry name" value="Sensor_HK_TwoCompSys"/>
</dbReference>
<name>A0AAU2K289_9ACTN</name>
<evidence type="ECO:0000256" key="5">
    <source>
        <dbReference type="ARBA" id="ARBA00022741"/>
    </source>
</evidence>
<feature type="region of interest" description="Disordered" evidence="9">
    <location>
        <begin position="1"/>
        <end position="46"/>
    </location>
</feature>
<comment type="catalytic activity">
    <reaction evidence="1">
        <text>ATP + protein L-histidine = ADP + protein N-phospho-L-histidine.</text>
        <dbReference type="EC" id="2.7.13.3"/>
    </reaction>
</comment>
<protein>
    <recommendedName>
        <fullName evidence="2">histidine kinase</fullName>
        <ecNumber evidence="2">2.7.13.3</ecNumber>
    </recommendedName>
</protein>
<dbReference type="PANTHER" id="PTHR24421">
    <property type="entry name" value="NITRATE/NITRITE SENSOR PROTEIN NARX-RELATED"/>
    <property type="match status" value="1"/>
</dbReference>
<evidence type="ECO:0000256" key="2">
    <source>
        <dbReference type="ARBA" id="ARBA00012438"/>
    </source>
</evidence>
<feature type="domain" description="Histidine kinase/HSP90-like ATPase" evidence="10">
    <location>
        <begin position="324"/>
        <end position="414"/>
    </location>
</feature>
<dbReference type="GO" id="GO:0000155">
    <property type="term" value="F:phosphorelay sensor kinase activity"/>
    <property type="evidence" value="ECO:0007669"/>
    <property type="project" value="InterPro"/>
</dbReference>
<dbReference type="InterPro" id="IPR055558">
    <property type="entry name" value="DUF7134"/>
</dbReference>
<evidence type="ECO:0000313" key="13">
    <source>
        <dbReference type="EMBL" id="WTU78352.1"/>
    </source>
</evidence>
<keyword evidence="7" id="KW-0067">ATP-binding</keyword>
<dbReference type="EC" id="2.7.13.3" evidence="2"/>
<dbReference type="Gene3D" id="1.20.5.1930">
    <property type="match status" value="1"/>
</dbReference>
<feature type="domain" description="Signal transduction histidine kinase subgroup 3 dimerisation and phosphoacceptor" evidence="11">
    <location>
        <begin position="210"/>
        <end position="275"/>
    </location>
</feature>
<gene>
    <name evidence="13" type="ORF">OG327_36420</name>
</gene>
<evidence type="ECO:0000259" key="12">
    <source>
        <dbReference type="Pfam" id="PF23539"/>
    </source>
</evidence>
<sequence length="421" mass="44162">MGTDGEDDGSGMGAGIGAGGGARTDQANRTDQADDAASSGEAADRSPWTRNDALVAVGAGTIDLVGYSLGTQSQGGSLEVAAVVVLVASALPLVARRVRPVAVLAAVLALGVLLNRSTPPSPHFTLTLMVSLYSLARFGSPRAVAVAAPAAVPLMAVGQSGWPLPFGWWGLFGNAVATLFTVGAAQVVNHRQREAEAHRTLLADRAVAEERRRIARELHDIVAHHITTMQLMAGGARANLAHDPEVSREALVTLEQSGRMALREMRQLLDVLRAGEEPEHTPPPPQPAEGDLERIITESRLAGTETEFTVDGTVRPLPPTVGLTVFRIVQEALTNTRKHAGDARARVRLTYRPDEVAVEVRGDGTGARTQAARPAPRSGYGLIGMHERVALQGGTLEAAALDGGGFRVAARLPAPGGERNR</sequence>
<dbReference type="GO" id="GO:0005524">
    <property type="term" value="F:ATP binding"/>
    <property type="evidence" value="ECO:0007669"/>
    <property type="project" value="UniProtKB-KW"/>
</dbReference>
<evidence type="ECO:0000259" key="11">
    <source>
        <dbReference type="Pfam" id="PF07730"/>
    </source>
</evidence>
<evidence type="ECO:0000259" key="10">
    <source>
        <dbReference type="Pfam" id="PF02518"/>
    </source>
</evidence>
<dbReference type="GO" id="GO:0016020">
    <property type="term" value="C:membrane"/>
    <property type="evidence" value="ECO:0007669"/>
    <property type="project" value="InterPro"/>
</dbReference>
<dbReference type="CDD" id="cd16917">
    <property type="entry name" value="HATPase_UhpB-NarQ-NarX-like"/>
    <property type="match status" value="1"/>
</dbReference>
<dbReference type="Gene3D" id="3.30.565.10">
    <property type="entry name" value="Histidine kinase-like ATPase, C-terminal domain"/>
    <property type="match status" value="1"/>
</dbReference>
<dbReference type="Pfam" id="PF23539">
    <property type="entry name" value="DUF7134"/>
    <property type="match status" value="1"/>
</dbReference>
<keyword evidence="4" id="KW-0808">Transferase</keyword>
<evidence type="ECO:0000256" key="9">
    <source>
        <dbReference type="SAM" id="MobiDB-lite"/>
    </source>
</evidence>
<evidence type="ECO:0000256" key="6">
    <source>
        <dbReference type="ARBA" id="ARBA00022777"/>
    </source>
</evidence>